<protein>
    <submittedName>
        <fullName evidence="2">Class I SAM-dependent methyltransferase</fullName>
        <ecNumber evidence="2">2.1.-.-</ecNumber>
    </submittedName>
</protein>
<dbReference type="EMBL" id="JBBEGL010000002">
    <property type="protein sequence ID" value="MEJ2886618.1"/>
    <property type="molecule type" value="Genomic_DNA"/>
</dbReference>
<dbReference type="GO" id="GO:0008168">
    <property type="term" value="F:methyltransferase activity"/>
    <property type="evidence" value="ECO:0007669"/>
    <property type="project" value="UniProtKB-KW"/>
</dbReference>
<gene>
    <name evidence="2" type="ORF">WCD41_09175</name>
</gene>
<dbReference type="RefSeq" id="WP_337713093.1">
    <property type="nucleotide sequence ID" value="NZ_JBBEGL010000002.1"/>
</dbReference>
<accession>A0ABU8N2Z3</accession>
<sequence>MGLGAAVRRRLGPLESPAAEAYRSIFIDLRRFADRLAARRSAERILEIGCGDGSTADQLCRAFPNAEYVGIDVAPDPGRRCGVSPERTSFSAITSSDLRRTGPQPFSLVVLVDVLHHIPDDADRRTVLADAVAMTEPGGTLVIKEWSGHRSLGYGLAYAADRYVSGDRDVRFTTEAELMALFEDALPGWTVAWRDVVRPWANNIVLALERR</sequence>
<keyword evidence="2" id="KW-0489">Methyltransferase</keyword>
<dbReference type="Proteomes" id="UP001370100">
    <property type="component" value="Unassembled WGS sequence"/>
</dbReference>
<name>A0ABU8N2Z3_9PSEU</name>
<dbReference type="InterPro" id="IPR013217">
    <property type="entry name" value="Methyltransf_12"/>
</dbReference>
<dbReference type="GO" id="GO:0032259">
    <property type="term" value="P:methylation"/>
    <property type="evidence" value="ECO:0007669"/>
    <property type="project" value="UniProtKB-KW"/>
</dbReference>
<comment type="caution">
    <text evidence="2">The sequence shown here is derived from an EMBL/GenBank/DDBJ whole genome shotgun (WGS) entry which is preliminary data.</text>
</comment>
<reference evidence="2 3" key="1">
    <citation type="submission" date="2024-03" db="EMBL/GenBank/DDBJ databases">
        <title>Actinomycetospora sp. OC33-EN06, a novel actinomycete isolated from wild orchid (Aerides multiflora).</title>
        <authorList>
            <person name="Suriyachadkun C."/>
        </authorList>
    </citation>
    <scope>NUCLEOTIDE SEQUENCE [LARGE SCALE GENOMIC DNA]</scope>
    <source>
        <strain evidence="2 3">OC33-EN06</strain>
    </source>
</reference>
<organism evidence="2 3">
    <name type="scientific">Actinomycetospora aeridis</name>
    <dbReference type="NCBI Taxonomy" id="3129231"/>
    <lineage>
        <taxon>Bacteria</taxon>
        <taxon>Bacillati</taxon>
        <taxon>Actinomycetota</taxon>
        <taxon>Actinomycetes</taxon>
        <taxon>Pseudonocardiales</taxon>
        <taxon>Pseudonocardiaceae</taxon>
        <taxon>Actinomycetospora</taxon>
    </lineage>
</organism>
<dbReference type="PANTHER" id="PTHR43861:SF1">
    <property type="entry name" value="TRANS-ACONITATE 2-METHYLTRANSFERASE"/>
    <property type="match status" value="1"/>
</dbReference>
<evidence type="ECO:0000259" key="1">
    <source>
        <dbReference type="Pfam" id="PF08242"/>
    </source>
</evidence>
<dbReference type="Gene3D" id="3.40.50.150">
    <property type="entry name" value="Vaccinia Virus protein VP39"/>
    <property type="match status" value="1"/>
</dbReference>
<evidence type="ECO:0000313" key="3">
    <source>
        <dbReference type="Proteomes" id="UP001370100"/>
    </source>
</evidence>
<keyword evidence="2" id="KW-0808">Transferase</keyword>
<proteinExistence type="predicted"/>
<dbReference type="PANTHER" id="PTHR43861">
    <property type="entry name" value="TRANS-ACONITATE 2-METHYLTRANSFERASE-RELATED"/>
    <property type="match status" value="1"/>
</dbReference>
<dbReference type="InterPro" id="IPR029063">
    <property type="entry name" value="SAM-dependent_MTases_sf"/>
</dbReference>
<dbReference type="SUPFAM" id="SSF53335">
    <property type="entry name" value="S-adenosyl-L-methionine-dependent methyltransferases"/>
    <property type="match status" value="1"/>
</dbReference>
<evidence type="ECO:0000313" key="2">
    <source>
        <dbReference type="EMBL" id="MEJ2886618.1"/>
    </source>
</evidence>
<dbReference type="CDD" id="cd02440">
    <property type="entry name" value="AdoMet_MTases"/>
    <property type="match status" value="1"/>
</dbReference>
<keyword evidence="3" id="KW-1185">Reference proteome</keyword>
<dbReference type="EC" id="2.1.-.-" evidence="2"/>
<feature type="domain" description="Methyltransferase type 12" evidence="1">
    <location>
        <begin position="46"/>
        <end position="141"/>
    </location>
</feature>
<dbReference type="Pfam" id="PF08242">
    <property type="entry name" value="Methyltransf_12"/>
    <property type="match status" value="1"/>
</dbReference>